<evidence type="ECO:0000259" key="2">
    <source>
        <dbReference type="Pfam" id="PF24879"/>
    </source>
</evidence>
<comment type="caution">
    <text evidence="3">The sequence shown here is derived from an EMBL/GenBank/DDBJ whole genome shotgun (WGS) entry which is preliminary data.</text>
</comment>
<protein>
    <recommendedName>
        <fullName evidence="5">DUF4132 domain-containing protein</fullName>
    </recommendedName>
</protein>
<accession>A0ABQ5WG91</accession>
<organism evidence="3 4">
    <name type="scientific">Gluconobacter japonicus</name>
    <dbReference type="NCBI Taxonomy" id="376620"/>
    <lineage>
        <taxon>Bacteria</taxon>
        <taxon>Pseudomonadati</taxon>
        <taxon>Pseudomonadota</taxon>
        <taxon>Alphaproteobacteria</taxon>
        <taxon>Acetobacterales</taxon>
        <taxon>Acetobacteraceae</taxon>
        <taxon>Gluconobacter</taxon>
    </lineage>
</organism>
<dbReference type="EMBL" id="BSNT01000016">
    <property type="protein sequence ID" value="GLQ58724.1"/>
    <property type="molecule type" value="Genomic_DNA"/>
</dbReference>
<dbReference type="Pfam" id="PF24879">
    <property type="entry name" value="DUF7737"/>
    <property type="match status" value="1"/>
</dbReference>
<reference evidence="4" key="1">
    <citation type="journal article" date="2019" name="Int. J. Syst. Evol. Microbiol.">
        <title>The Global Catalogue of Microorganisms (GCM) 10K type strain sequencing project: providing services to taxonomists for standard genome sequencing and annotation.</title>
        <authorList>
            <consortium name="The Broad Institute Genomics Platform"/>
            <consortium name="The Broad Institute Genome Sequencing Center for Infectious Disease"/>
            <person name="Wu L."/>
            <person name="Ma J."/>
        </authorList>
    </citation>
    <scope>NUCLEOTIDE SEQUENCE [LARGE SCALE GENOMIC DNA]</scope>
    <source>
        <strain evidence="4">NBRC 3271</strain>
    </source>
</reference>
<feature type="domain" description="DUF7737" evidence="2">
    <location>
        <begin position="464"/>
        <end position="569"/>
    </location>
</feature>
<evidence type="ECO:0000313" key="3">
    <source>
        <dbReference type="EMBL" id="GLQ58724.1"/>
    </source>
</evidence>
<dbReference type="InterPro" id="IPR025406">
    <property type="entry name" value="DUF4132"/>
</dbReference>
<evidence type="ECO:0000259" key="1">
    <source>
        <dbReference type="Pfam" id="PF13569"/>
    </source>
</evidence>
<evidence type="ECO:0000313" key="4">
    <source>
        <dbReference type="Proteomes" id="UP001156613"/>
    </source>
</evidence>
<feature type="domain" description="DUF4132" evidence="1">
    <location>
        <begin position="128"/>
        <end position="318"/>
    </location>
</feature>
<gene>
    <name evidence="3" type="ORF">GCM10010937_05270</name>
</gene>
<dbReference type="InterPro" id="IPR056639">
    <property type="entry name" value="DUF7737"/>
</dbReference>
<evidence type="ECO:0008006" key="5">
    <source>
        <dbReference type="Google" id="ProtNLM"/>
    </source>
</evidence>
<proteinExistence type="predicted"/>
<sequence>MIAAAKDSSDVPWLLSLCTQALKKEDVSQFNRLVAAVGEIATPDAIRGLARLRSKVRHSTMLVQLDAALAHAASASGLTTVEAEELVAPQYGLNEHFCRVGDLSDGIRLVLSITGSGQGVIRYEDAEGKQLSKLSEKVRKAPGVEAILRAARADAKMLTADMSTHRLRLERSWLTGQTWLYSVFQERWLSHPVLGWLARRQIWLVAEPDGTVFTCLFGRNGEVYDPDGNKHLPLKAGVLLSLWHPLHSEGKDADGKSIVARWRATLERLKISQPIRQAWRETYTLTQAERESSPASYRYAGRILNQPQVVEIGRKRGWRIRNLSPHIPSSESAPWTFGLPAHGIYAEIRTGGVGINDLEHGAGTFTHVITDRVRFCVLKDQGNWLYDGGRKLTEMKTPLRLGDISQVVFSEIMRDVDLMVSTAASNISFDPETISSIPDLGVWRRQSGLANISISNESHFGGLAQSRREAIVSLLPSFKAGDAISVDGNYVFINGVRHNYKINIGTGDVMVIPYNRHLVLRSDIGKFSYDESSEYVPLHDDDQLALIINRITMLLKDNRIRDQDILDQLTSLSD</sequence>
<dbReference type="Proteomes" id="UP001156613">
    <property type="component" value="Unassembled WGS sequence"/>
</dbReference>
<dbReference type="Pfam" id="PF13569">
    <property type="entry name" value="DUF4132"/>
    <property type="match status" value="1"/>
</dbReference>
<keyword evidence="4" id="KW-1185">Reference proteome</keyword>
<name>A0ABQ5WG91_GLUJA</name>